<name>A0A382XQ65_9ZZZZ</name>
<evidence type="ECO:0000256" key="2">
    <source>
        <dbReference type="ARBA" id="ARBA00022723"/>
    </source>
</evidence>
<dbReference type="GO" id="GO:0008270">
    <property type="term" value="F:zinc ion binding"/>
    <property type="evidence" value="ECO:0007669"/>
    <property type="project" value="InterPro"/>
</dbReference>
<evidence type="ECO:0000256" key="5">
    <source>
        <dbReference type="ARBA" id="ARBA00023049"/>
    </source>
</evidence>
<keyword evidence="3" id="KW-0378">Hydrolase</keyword>
<proteinExistence type="predicted"/>
<evidence type="ECO:0000256" key="4">
    <source>
        <dbReference type="ARBA" id="ARBA00022833"/>
    </source>
</evidence>
<evidence type="ECO:0000259" key="6">
    <source>
        <dbReference type="SMART" id="SM00235"/>
    </source>
</evidence>
<dbReference type="GO" id="GO:0006508">
    <property type="term" value="P:proteolysis"/>
    <property type="evidence" value="ECO:0007669"/>
    <property type="project" value="UniProtKB-KW"/>
</dbReference>
<accession>A0A382XQ65</accession>
<dbReference type="Pfam" id="PF00413">
    <property type="entry name" value="Peptidase_M10"/>
    <property type="match status" value="1"/>
</dbReference>
<dbReference type="SMART" id="SM00235">
    <property type="entry name" value="ZnMc"/>
    <property type="match status" value="1"/>
</dbReference>
<sequence>YDDGWEQGEDGVYSNIENCSAEWEAMVDKAFEYWGNVSGITFVKVEDNESMCGDIRIALSSGEFYGAAGWSNVPYYFQGENNSTANDIWIRADYDQWGEDWPGYNLLVLLHEIGHSLGLSHTHHDYTSSIEQNTNLYSVMSYIGVGYLVNPWPGYEVDYWLVPDQPAINDIKTIQYLYGMTPEYNQGDTIYTYSGPVYTTIYDTGGIDTIVLSGYDLDITLDLRGGTISYIGTAELELEVPYGNGSSDYDYEYSGFPIGISENTVIENA</sequence>
<dbReference type="EMBL" id="UINC01169071">
    <property type="protein sequence ID" value="SVD72428.1"/>
    <property type="molecule type" value="Genomic_DNA"/>
</dbReference>
<feature type="non-terminal residue" evidence="7">
    <location>
        <position position="269"/>
    </location>
</feature>
<dbReference type="GO" id="GO:0031012">
    <property type="term" value="C:extracellular matrix"/>
    <property type="evidence" value="ECO:0007669"/>
    <property type="project" value="InterPro"/>
</dbReference>
<dbReference type="InterPro" id="IPR024079">
    <property type="entry name" value="MetalloPept_cat_dom_sf"/>
</dbReference>
<gene>
    <name evidence="7" type="ORF">METZ01_LOCUS425282</name>
</gene>
<evidence type="ECO:0000313" key="7">
    <source>
        <dbReference type="EMBL" id="SVD72428.1"/>
    </source>
</evidence>
<dbReference type="CDD" id="cd04277">
    <property type="entry name" value="ZnMc_serralysin_like"/>
    <property type="match status" value="1"/>
</dbReference>
<dbReference type="InterPro" id="IPR001818">
    <property type="entry name" value="Pept_M10_metallopeptidase"/>
</dbReference>
<reference evidence="7" key="1">
    <citation type="submission" date="2018-05" db="EMBL/GenBank/DDBJ databases">
        <authorList>
            <person name="Lanie J.A."/>
            <person name="Ng W.-L."/>
            <person name="Kazmierczak K.M."/>
            <person name="Andrzejewski T.M."/>
            <person name="Davidsen T.M."/>
            <person name="Wayne K.J."/>
            <person name="Tettelin H."/>
            <person name="Glass J.I."/>
            <person name="Rusch D."/>
            <person name="Podicherti R."/>
            <person name="Tsui H.-C.T."/>
            <person name="Winkler M.E."/>
        </authorList>
    </citation>
    <scope>NUCLEOTIDE SEQUENCE</scope>
</reference>
<dbReference type="InterPro" id="IPR011049">
    <property type="entry name" value="Serralysin-like_metalloprot_C"/>
</dbReference>
<keyword evidence="2" id="KW-0479">Metal-binding</keyword>
<dbReference type="GO" id="GO:0004222">
    <property type="term" value="F:metalloendopeptidase activity"/>
    <property type="evidence" value="ECO:0007669"/>
    <property type="project" value="InterPro"/>
</dbReference>
<dbReference type="Gene3D" id="2.150.10.10">
    <property type="entry name" value="Serralysin-like metalloprotease, C-terminal"/>
    <property type="match status" value="1"/>
</dbReference>
<evidence type="ECO:0000256" key="3">
    <source>
        <dbReference type="ARBA" id="ARBA00022801"/>
    </source>
</evidence>
<feature type="non-terminal residue" evidence="7">
    <location>
        <position position="1"/>
    </location>
</feature>
<dbReference type="InterPro" id="IPR034033">
    <property type="entry name" value="Serralysin-like"/>
</dbReference>
<keyword evidence="1" id="KW-0645">Protease</keyword>
<feature type="domain" description="Peptidase metallopeptidase" evidence="6">
    <location>
        <begin position="9"/>
        <end position="151"/>
    </location>
</feature>
<dbReference type="PANTHER" id="PTHR10201">
    <property type="entry name" value="MATRIX METALLOPROTEINASE"/>
    <property type="match status" value="1"/>
</dbReference>
<dbReference type="InterPro" id="IPR006026">
    <property type="entry name" value="Peptidase_Metallo"/>
</dbReference>
<dbReference type="PANTHER" id="PTHR10201:SF323">
    <property type="entry name" value="MATRIX METALLOPROTEINASE-21"/>
    <property type="match status" value="1"/>
</dbReference>
<organism evidence="7">
    <name type="scientific">marine metagenome</name>
    <dbReference type="NCBI Taxonomy" id="408172"/>
    <lineage>
        <taxon>unclassified sequences</taxon>
        <taxon>metagenomes</taxon>
        <taxon>ecological metagenomes</taxon>
    </lineage>
</organism>
<protein>
    <recommendedName>
        <fullName evidence="6">Peptidase metallopeptidase domain-containing protein</fullName>
    </recommendedName>
</protein>
<evidence type="ECO:0000256" key="1">
    <source>
        <dbReference type="ARBA" id="ARBA00022670"/>
    </source>
</evidence>
<dbReference type="AlphaFoldDB" id="A0A382XQ65"/>
<keyword evidence="4" id="KW-0862">Zinc</keyword>
<keyword evidence="5" id="KW-0482">Metalloprotease</keyword>
<dbReference type="SUPFAM" id="SSF55486">
    <property type="entry name" value="Metalloproteases ('zincins'), catalytic domain"/>
    <property type="match status" value="1"/>
</dbReference>
<dbReference type="Gene3D" id="3.40.390.10">
    <property type="entry name" value="Collagenase (Catalytic Domain)"/>
    <property type="match status" value="1"/>
</dbReference>